<sequence length="106" mass="11361">MFQATLLSAILIFTGLVSASCSSPRELSLCCETLQPYSDNSYVWENECSFYTAVPSTLVASGCEVTSSWKSSTYEGMYAACCVEYMPGCEPTDGAVGWNCTGSVVD</sequence>
<evidence type="ECO:0008006" key="4">
    <source>
        <dbReference type="Google" id="ProtNLM"/>
    </source>
</evidence>
<accession>A0A2H3JB80</accession>
<gene>
    <name evidence="2" type="ORF">WOLCODRAFT_61862</name>
</gene>
<evidence type="ECO:0000313" key="2">
    <source>
        <dbReference type="EMBL" id="PCH33207.1"/>
    </source>
</evidence>
<keyword evidence="1" id="KW-0732">Signal</keyword>
<organism evidence="2 3">
    <name type="scientific">Wolfiporia cocos (strain MD-104)</name>
    <name type="common">Brown rot fungus</name>
    <dbReference type="NCBI Taxonomy" id="742152"/>
    <lineage>
        <taxon>Eukaryota</taxon>
        <taxon>Fungi</taxon>
        <taxon>Dikarya</taxon>
        <taxon>Basidiomycota</taxon>
        <taxon>Agaricomycotina</taxon>
        <taxon>Agaricomycetes</taxon>
        <taxon>Polyporales</taxon>
        <taxon>Phaeolaceae</taxon>
        <taxon>Wolfiporia</taxon>
    </lineage>
</organism>
<feature type="signal peptide" evidence="1">
    <location>
        <begin position="1"/>
        <end position="19"/>
    </location>
</feature>
<evidence type="ECO:0000256" key="1">
    <source>
        <dbReference type="SAM" id="SignalP"/>
    </source>
</evidence>
<dbReference type="OMA" id="NEYVWEN"/>
<proteinExistence type="predicted"/>
<dbReference type="Proteomes" id="UP000218811">
    <property type="component" value="Unassembled WGS sequence"/>
</dbReference>
<name>A0A2H3JB80_WOLCO</name>
<evidence type="ECO:0000313" key="3">
    <source>
        <dbReference type="Proteomes" id="UP000218811"/>
    </source>
</evidence>
<reference evidence="2 3" key="1">
    <citation type="journal article" date="2012" name="Science">
        <title>The Paleozoic origin of enzymatic lignin decomposition reconstructed from 31 fungal genomes.</title>
        <authorList>
            <person name="Floudas D."/>
            <person name="Binder M."/>
            <person name="Riley R."/>
            <person name="Barry K."/>
            <person name="Blanchette R.A."/>
            <person name="Henrissat B."/>
            <person name="Martinez A.T."/>
            <person name="Otillar R."/>
            <person name="Spatafora J.W."/>
            <person name="Yadav J.S."/>
            <person name="Aerts A."/>
            <person name="Benoit I."/>
            <person name="Boyd A."/>
            <person name="Carlson A."/>
            <person name="Copeland A."/>
            <person name="Coutinho P.M."/>
            <person name="de Vries R.P."/>
            <person name="Ferreira P."/>
            <person name="Findley K."/>
            <person name="Foster B."/>
            <person name="Gaskell J."/>
            <person name="Glotzer D."/>
            <person name="Gorecki P."/>
            <person name="Heitman J."/>
            <person name="Hesse C."/>
            <person name="Hori C."/>
            <person name="Igarashi K."/>
            <person name="Jurgens J.A."/>
            <person name="Kallen N."/>
            <person name="Kersten P."/>
            <person name="Kohler A."/>
            <person name="Kuees U."/>
            <person name="Kumar T.K.A."/>
            <person name="Kuo A."/>
            <person name="LaButti K."/>
            <person name="Larrondo L.F."/>
            <person name="Lindquist E."/>
            <person name="Ling A."/>
            <person name="Lombard V."/>
            <person name="Lucas S."/>
            <person name="Lundell T."/>
            <person name="Martin R."/>
            <person name="McLaughlin D.J."/>
            <person name="Morgenstern I."/>
            <person name="Morin E."/>
            <person name="Murat C."/>
            <person name="Nagy L.G."/>
            <person name="Nolan M."/>
            <person name="Ohm R.A."/>
            <person name="Patyshakuliyeva A."/>
            <person name="Rokas A."/>
            <person name="Ruiz-Duenas F.J."/>
            <person name="Sabat G."/>
            <person name="Salamov A."/>
            <person name="Samejima M."/>
            <person name="Schmutz J."/>
            <person name="Slot J.C."/>
            <person name="St John F."/>
            <person name="Stenlid J."/>
            <person name="Sun H."/>
            <person name="Sun S."/>
            <person name="Syed K."/>
            <person name="Tsang A."/>
            <person name="Wiebenga A."/>
            <person name="Young D."/>
            <person name="Pisabarro A."/>
            <person name="Eastwood D.C."/>
            <person name="Martin F."/>
            <person name="Cullen D."/>
            <person name="Grigoriev I.V."/>
            <person name="Hibbett D.S."/>
        </authorList>
    </citation>
    <scope>NUCLEOTIDE SEQUENCE [LARGE SCALE GENOMIC DNA]</scope>
    <source>
        <strain evidence="2 3">MD-104</strain>
    </source>
</reference>
<feature type="chain" id="PRO_5013574789" description="Hydrophobin" evidence="1">
    <location>
        <begin position="20"/>
        <end position="106"/>
    </location>
</feature>
<dbReference type="EMBL" id="KB467831">
    <property type="protein sequence ID" value="PCH33207.1"/>
    <property type="molecule type" value="Genomic_DNA"/>
</dbReference>
<keyword evidence="3" id="KW-1185">Reference proteome</keyword>
<dbReference type="OrthoDB" id="2783307at2759"/>
<dbReference type="AlphaFoldDB" id="A0A2H3JB80"/>
<protein>
    <recommendedName>
        <fullName evidence="4">Hydrophobin</fullName>
    </recommendedName>
</protein>